<feature type="region of interest" description="Disordered" evidence="3">
    <location>
        <begin position="651"/>
        <end position="693"/>
    </location>
</feature>
<sequence>MSGIWPFFNSSFSNASINKILAQIDLDQQHREQKEQQEQQEQQKRSQQQKSKVKDKSLRPSKPRSIIKSGASSPGSSSPSSPSAQSFSPGSSANATTPTTATTSTAHVSVMTPPSQLPVAAHEALSPASQLLHSIKENDNNLAQSLGQQPAPIQQQQQQQVASPAVISPTITPTISPTATPSGKAGPPSSLPIPSSLSNSLSTSVSSIPPARRISVALLNKLLDQPNLMDEINLAKNQRLINYISHNDVIDVMIDYILYSLDLANLDGDTDSIDLQQEIFVEYVDPEAKSGDEDNGEKNNTSTGGIHPCSEETEDEGEEAAASSEHLTPLEKALQRASVCSEVMILPNTNILPNLMGSTELMTKLWRGFFDRDVDCFFKNCRLIAEESEEEDNDEETEKEEEASSDVKRGETENIDDDSSSTHLINEEQYERSRFKDNHALLMFNNFLKLVDDMATMNMNELMNFIRFEQQHCSLTDQFLKFIPYSPTTCDLLVRLVSTDKPYNPNGLIDILIDQDLILRLFKMTKIYYLDHQVQDNLCNLLNGIVGISSNVGFWGDPSVASGSQQLNEFGEPVEQDQANLMRASNPNVGPNDLTRQLVSKQCVLEMLDIIIRYGNYGLVTVVSVIIEAIRKNNSDYDEFDWIGCVEEQEETETEVASETDTEEADSGAPLTRTSKSSDDPSSSANKNKVKHLPSSRDPIYLGVMLKLFSLHLGEIVENYLTDKYFEIRKVSNLSTATGDVIEPLGYERFKVMELIAELLHCSNMILMNKSLKLDYLIYKRDVWRDVKHTESLVKDALNDSINEKAEEEALRKRVEQISLGNGDGGDSEEERYVDIPTDLSIGNYFKLKLLQTNSIPLIALKMHRFPWNNFMHNVVFDLVQQVFNGRLANWDEDQASNQEETKYDDNLSLNKILIWSLFGDFDHFDLAGDYVNDDKFPGFFNLPEYILFCFKLSEDKEAQTNFKLGYMGHLTLIAEEVHKFQNYVENFGMARDDQTFSLLKEESDSSSVFYLKSSFYVFNTLFERIFESGEFDNWNRFVNTTLKELNSMYNKVLGNPNEIGNSEENGSNSGDSGVVMNEDGIPISPSPINENAIILDNGDSEEFRKGVQVIDGEEQNDERREDHEKDKYEEDEEGEEGEDEEDEEEDDDDKEEDLGGGDLRPMRGRYEEPYQLNDSNEPNENAREGDHS</sequence>
<dbReference type="PANTHER" id="PTHR12634">
    <property type="entry name" value="SIT4 YEAST -ASSOCIATING PROTEIN-RELATED"/>
    <property type="match status" value="1"/>
</dbReference>
<dbReference type="Proteomes" id="UP000290900">
    <property type="component" value="Unassembled WGS sequence"/>
</dbReference>
<feature type="compositionally biased region" description="Acidic residues" evidence="3">
    <location>
        <begin position="651"/>
        <end position="666"/>
    </location>
</feature>
<accession>A0A448YSB5</accession>
<gene>
    <name evidence="4" type="ORF">BRENAR_LOCUS4524</name>
</gene>
<dbReference type="AlphaFoldDB" id="A0A448YSB5"/>
<evidence type="ECO:0000313" key="5">
    <source>
        <dbReference type="Proteomes" id="UP000290900"/>
    </source>
</evidence>
<feature type="compositionally biased region" description="Acidic residues" evidence="3">
    <location>
        <begin position="387"/>
        <end position="404"/>
    </location>
</feature>
<feature type="compositionally biased region" description="Acidic residues" evidence="3">
    <location>
        <begin position="1130"/>
        <end position="1156"/>
    </location>
</feature>
<evidence type="ECO:0000256" key="3">
    <source>
        <dbReference type="SAM" id="MobiDB-lite"/>
    </source>
</evidence>
<protein>
    <submittedName>
        <fullName evidence="4">DEKNAAC104901</fullName>
    </submittedName>
</protein>
<dbReference type="InParanoid" id="A0A448YSB5"/>
<feature type="region of interest" description="Disordered" evidence="3">
    <location>
        <begin position="387"/>
        <end position="423"/>
    </location>
</feature>
<feature type="region of interest" description="Disordered" evidence="3">
    <location>
        <begin position="145"/>
        <end position="206"/>
    </location>
</feature>
<feature type="compositionally biased region" description="Basic and acidic residues" evidence="3">
    <location>
        <begin position="28"/>
        <end position="44"/>
    </location>
</feature>
<evidence type="ECO:0000256" key="1">
    <source>
        <dbReference type="ARBA" id="ARBA00006180"/>
    </source>
</evidence>
<feature type="region of interest" description="Disordered" evidence="3">
    <location>
        <begin position="28"/>
        <end position="106"/>
    </location>
</feature>
<reference evidence="4 5" key="1">
    <citation type="submission" date="2018-12" db="EMBL/GenBank/DDBJ databases">
        <authorList>
            <person name="Tiukova I."/>
            <person name="Dainat J."/>
        </authorList>
    </citation>
    <scope>NUCLEOTIDE SEQUENCE [LARGE SCALE GENOMIC DNA]</scope>
</reference>
<dbReference type="GO" id="GO:0019888">
    <property type="term" value="F:protein phosphatase regulator activity"/>
    <property type="evidence" value="ECO:0007669"/>
    <property type="project" value="TreeGrafter"/>
</dbReference>
<dbReference type="STRING" id="13370.A0A448YSB5"/>
<dbReference type="Pfam" id="PF04499">
    <property type="entry name" value="SAPS"/>
    <property type="match status" value="2"/>
</dbReference>
<dbReference type="EMBL" id="CAACVR010000056">
    <property type="protein sequence ID" value="VEU23795.1"/>
    <property type="molecule type" value="Genomic_DNA"/>
</dbReference>
<feature type="compositionally biased region" description="Low complexity" evidence="3">
    <location>
        <begin position="192"/>
        <end position="206"/>
    </location>
</feature>
<dbReference type="OrthoDB" id="295029at2759"/>
<feature type="compositionally biased region" description="Low complexity" evidence="3">
    <location>
        <begin position="69"/>
        <end position="106"/>
    </location>
</feature>
<keyword evidence="2" id="KW-0131">Cell cycle</keyword>
<feature type="compositionally biased region" description="Basic and acidic residues" evidence="3">
    <location>
        <begin position="1118"/>
        <end position="1129"/>
    </location>
</feature>
<name>A0A448YSB5_BRENA</name>
<feature type="region of interest" description="Disordered" evidence="3">
    <location>
        <begin position="286"/>
        <end position="326"/>
    </location>
</feature>
<feature type="compositionally biased region" description="Low complexity" evidence="3">
    <location>
        <begin position="148"/>
        <end position="182"/>
    </location>
</feature>
<keyword evidence="5" id="KW-1185">Reference proteome</keyword>
<evidence type="ECO:0000256" key="2">
    <source>
        <dbReference type="ARBA" id="ARBA00023306"/>
    </source>
</evidence>
<dbReference type="GO" id="GO:0005829">
    <property type="term" value="C:cytosol"/>
    <property type="evidence" value="ECO:0007669"/>
    <property type="project" value="TreeGrafter"/>
</dbReference>
<evidence type="ECO:0000313" key="4">
    <source>
        <dbReference type="EMBL" id="VEU23795.1"/>
    </source>
</evidence>
<feature type="region of interest" description="Disordered" evidence="3">
    <location>
        <begin position="1057"/>
        <end position="1093"/>
    </location>
</feature>
<dbReference type="GO" id="GO:0005634">
    <property type="term" value="C:nucleus"/>
    <property type="evidence" value="ECO:0007669"/>
    <property type="project" value="TreeGrafter"/>
</dbReference>
<dbReference type="InterPro" id="IPR007587">
    <property type="entry name" value="SAPS"/>
</dbReference>
<dbReference type="PANTHER" id="PTHR12634:SF8">
    <property type="entry name" value="FIERY MOUNTAIN, ISOFORM D"/>
    <property type="match status" value="1"/>
</dbReference>
<proteinExistence type="inferred from homology"/>
<organism evidence="4 5">
    <name type="scientific">Brettanomyces naardenensis</name>
    <name type="common">Yeast</name>
    <dbReference type="NCBI Taxonomy" id="13370"/>
    <lineage>
        <taxon>Eukaryota</taxon>
        <taxon>Fungi</taxon>
        <taxon>Dikarya</taxon>
        <taxon>Ascomycota</taxon>
        <taxon>Saccharomycotina</taxon>
        <taxon>Pichiomycetes</taxon>
        <taxon>Pichiales</taxon>
        <taxon>Pichiaceae</taxon>
        <taxon>Brettanomyces</taxon>
    </lineage>
</organism>
<comment type="similarity">
    <text evidence="1">Belongs to the SAPS family.</text>
</comment>
<feature type="compositionally biased region" description="Low complexity" evidence="3">
    <location>
        <begin position="1057"/>
        <end position="1074"/>
    </location>
</feature>
<dbReference type="GO" id="GO:0019903">
    <property type="term" value="F:protein phosphatase binding"/>
    <property type="evidence" value="ECO:0007669"/>
    <property type="project" value="InterPro"/>
</dbReference>
<feature type="region of interest" description="Disordered" evidence="3">
    <location>
        <begin position="1108"/>
        <end position="1189"/>
    </location>
</feature>